<organism evidence="3 4">
    <name type="scientific">Rhodococcus opacus RKJ300 = JCM 13270</name>
    <dbReference type="NCBI Taxonomy" id="1165867"/>
    <lineage>
        <taxon>Bacteria</taxon>
        <taxon>Bacillati</taxon>
        <taxon>Actinomycetota</taxon>
        <taxon>Actinomycetes</taxon>
        <taxon>Mycobacteriales</taxon>
        <taxon>Nocardiaceae</taxon>
        <taxon>Rhodococcus</taxon>
    </lineage>
</organism>
<dbReference type="PANTHER" id="PTHR43798">
    <property type="entry name" value="MONOACYLGLYCEROL LIPASE"/>
    <property type="match status" value="1"/>
</dbReference>
<dbReference type="InterPro" id="IPR029058">
    <property type="entry name" value="AB_hydrolase_fold"/>
</dbReference>
<feature type="domain" description="AB hydrolase-1" evidence="2">
    <location>
        <begin position="33"/>
        <end position="146"/>
    </location>
</feature>
<name>I0WYW9_RHOOP</name>
<dbReference type="EMBL" id="AJJH01000014">
    <property type="protein sequence ID" value="EID81585.1"/>
    <property type="molecule type" value="Genomic_DNA"/>
</dbReference>
<dbReference type="RefSeq" id="WP_007295868.1">
    <property type="nucleotide sequence ID" value="NZ_AJJH01000014.1"/>
</dbReference>
<dbReference type="GO" id="GO:0016020">
    <property type="term" value="C:membrane"/>
    <property type="evidence" value="ECO:0007669"/>
    <property type="project" value="TreeGrafter"/>
</dbReference>
<sequence>MAVIEPITGQYVYVEVDGTTYRTYFESNGTGIPLVCLHTAGADSIEYRHLLNDEDVTRDFRVIAFDMPYHGRSLPPEGWWKGEYRLTQKFYMDFIIAFSTALDLDKPILMGCSMGGYVMLDIAHVHPNKFSGLIALQPRAYEPAWATMTDWLVHPEVNPHNASRPLIRSLSSSEAPEEYRREVEWIYSKCAPGVLGGDFHFASKDHDARPFLGEIDAEKQGLYVVGGDHDWSCYPEHTAELRDAVVGLKNQEVRIPHVGHFPPSEHPAAFKEAIVPVLNELKARYGRSDRI</sequence>
<protein>
    <submittedName>
        <fullName evidence="3">Alpha/beta hydrolase</fullName>
    </submittedName>
</protein>
<evidence type="ECO:0000256" key="1">
    <source>
        <dbReference type="ARBA" id="ARBA00022801"/>
    </source>
</evidence>
<dbReference type="SUPFAM" id="SSF53474">
    <property type="entry name" value="alpha/beta-Hydrolases"/>
    <property type="match status" value="1"/>
</dbReference>
<dbReference type="AlphaFoldDB" id="I0WYW9"/>
<reference evidence="3 4" key="1">
    <citation type="journal article" date="2012" name="J. Bacteriol.">
        <title>Draft genome sequence of the nitrophenol-degrading actinomycete Rhodococcus imtechensis RKJ300.</title>
        <authorList>
            <person name="Vikram S."/>
            <person name="Kumar S."/>
            <person name="Subramanian S."/>
            <person name="Raghava G.P."/>
        </authorList>
    </citation>
    <scope>NUCLEOTIDE SEQUENCE [LARGE SCALE GENOMIC DNA]</scope>
    <source>
        <strain evidence="3 4">RKJ300</strain>
    </source>
</reference>
<dbReference type="InterPro" id="IPR050266">
    <property type="entry name" value="AB_hydrolase_sf"/>
</dbReference>
<dbReference type="Gene3D" id="3.40.50.1820">
    <property type="entry name" value="alpha/beta hydrolase"/>
    <property type="match status" value="1"/>
</dbReference>
<comment type="caution">
    <text evidence="3">The sequence shown here is derived from an EMBL/GenBank/DDBJ whole genome shotgun (WGS) entry which is preliminary data.</text>
</comment>
<proteinExistence type="predicted"/>
<gene>
    <name evidence="3" type="ORF">W59_02481</name>
</gene>
<dbReference type="PANTHER" id="PTHR43798:SF31">
    <property type="entry name" value="AB HYDROLASE SUPERFAMILY PROTEIN YCLE"/>
    <property type="match status" value="1"/>
</dbReference>
<keyword evidence="1 3" id="KW-0378">Hydrolase</keyword>
<dbReference type="PATRIC" id="fig|1165867.3.peg.495"/>
<dbReference type="Proteomes" id="UP000006447">
    <property type="component" value="Unassembled WGS sequence"/>
</dbReference>
<evidence type="ECO:0000259" key="2">
    <source>
        <dbReference type="Pfam" id="PF00561"/>
    </source>
</evidence>
<dbReference type="InterPro" id="IPR000073">
    <property type="entry name" value="AB_hydrolase_1"/>
</dbReference>
<dbReference type="GO" id="GO:0016787">
    <property type="term" value="F:hydrolase activity"/>
    <property type="evidence" value="ECO:0007669"/>
    <property type="project" value="UniProtKB-KW"/>
</dbReference>
<accession>I0WYW9</accession>
<dbReference type="Pfam" id="PF00561">
    <property type="entry name" value="Abhydrolase_1"/>
    <property type="match status" value="1"/>
</dbReference>
<evidence type="ECO:0000313" key="3">
    <source>
        <dbReference type="EMBL" id="EID81585.1"/>
    </source>
</evidence>
<evidence type="ECO:0000313" key="4">
    <source>
        <dbReference type="Proteomes" id="UP000006447"/>
    </source>
</evidence>